<evidence type="ECO:0000256" key="4">
    <source>
        <dbReference type="SAM" id="SignalP"/>
    </source>
</evidence>
<comment type="similarity">
    <text evidence="1">Belongs to the bacterial solute-binding protein 5 family.</text>
</comment>
<gene>
    <name evidence="6" type="ORF">ACFFF6_18405</name>
</gene>
<keyword evidence="7" id="KW-1185">Reference proteome</keyword>
<dbReference type="InterPro" id="IPR000914">
    <property type="entry name" value="SBP_5_dom"/>
</dbReference>
<dbReference type="PANTHER" id="PTHR30290">
    <property type="entry name" value="PERIPLASMIC BINDING COMPONENT OF ABC TRANSPORTER"/>
    <property type="match status" value="1"/>
</dbReference>
<dbReference type="Gene3D" id="3.10.105.10">
    <property type="entry name" value="Dipeptide-binding Protein, Domain 3"/>
    <property type="match status" value="1"/>
</dbReference>
<protein>
    <submittedName>
        <fullName evidence="6">ABC transporter substrate-binding protein</fullName>
    </submittedName>
</protein>
<dbReference type="Proteomes" id="UP001589793">
    <property type="component" value="Unassembled WGS sequence"/>
</dbReference>
<dbReference type="Pfam" id="PF00496">
    <property type="entry name" value="SBP_bac_5"/>
    <property type="match status" value="1"/>
</dbReference>
<reference evidence="6 7" key="1">
    <citation type="submission" date="2024-09" db="EMBL/GenBank/DDBJ databases">
        <authorList>
            <person name="Sun Q."/>
            <person name="Mori K."/>
        </authorList>
    </citation>
    <scope>NUCLEOTIDE SEQUENCE [LARGE SCALE GENOMIC DNA]</scope>
    <source>
        <strain evidence="6 7">CICC 10874</strain>
    </source>
</reference>
<name>A0ABV6RG09_9MICO</name>
<dbReference type="CDD" id="cd08492">
    <property type="entry name" value="PBP2_NikA_DppA_OppA_like_15"/>
    <property type="match status" value="1"/>
</dbReference>
<comment type="caution">
    <text evidence="6">The sequence shown here is derived from an EMBL/GenBank/DDBJ whole genome shotgun (WGS) entry which is preliminary data.</text>
</comment>
<dbReference type="Gene3D" id="3.40.190.10">
    <property type="entry name" value="Periplasmic binding protein-like II"/>
    <property type="match status" value="1"/>
</dbReference>
<sequence>MAPASAAPRIPRRTVTTAAALGVLALPALAACGSAGGASGAAADTSLLKVAFPSDSENYDPHQPPYTVSRAVARQIADTLVDQDPETGEILPWLAESWEANEDSSQFTFHLREGVTFSDGTEFTATSVKNNFDRIIDLGALAYIGASHLRGYTGTEVVDPRTAVVSFDGPNAQFLQAATTQTLSMLADATLALTPEEVASGKVIGSGAYLLESYTPGKTITLTRREDYAWGSGAYTNQGAAAFEKIEISFIPDATTLAGAVSSGQVDFAFLLDTSTLASIEGTTLQVEKRATRGISFPLVPFLYREIFQDEAVRRAINPATDRAEIAERIYQGQVEPATGLLTAATPGSADLSEFLAYDLDAATTILEEGGWTVGADGIRVNAAGQRLSVAIQYVGGNTLYEQLFQLLQTQWKKAGIEFVLEPVTEAQSSEHGLYDAPYDLSTWTQGRADPDVLRVVYSSFYENQSFFFSTPLPEIDEALLALQSTTDPEERAAASETAQRLLLEGGYSFPLIDAISVSAASATLGPIVLDAENKPAFADLAPAS</sequence>
<dbReference type="InterPro" id="IPR039424">
    <property type="entry name" value="SBP_5"/>
</dbReference>
<organism evidence="6 7">
    <name type="scientific">Brachybacterium hainanense</name>
    <dbReference type="NCBI Taxonomy" id="1541174"/>
    <lineage>
        <taxon>Bacteria</taxon>
        <taxon>Bacillati</taxon>
        <taxon>Actinomycetota</taxon>
        <taxon>Actinomycetes</taxon>
        <taxon>Micrococcales</taxon>
        <taxon>Dermabacteraceae</taxon>
        <taxon>Brachybacterium</taxon>
    </lineage>
</organism>
<dbReference type="SUPFAM" id="SSF53850">
    <property type="entry name" value="Periplasmic binding protein-like II"/>
    <property type="match status" value="1"/>
</dbReference>
<dbReference type="PANTHER" id="PTHR30290:SF9">
    <property type="entry name" value="OLIGOPEPTIDE-BINDING PROTEIN APPA"/>
    <property type="match status" value="1"/>
</dbReference>
<dbReference type="RefSeq" id="WP_376982968.1">
    <property type="nucleotide sequence ID" value="NZ_JBHLSV010000033.1"/>
</dbReference>
<evidence type="ECO:0000256" key="3">
    <source>
        <dbReference type="ARBA" id="ARBA00022729"/>
    </source>
</evidence>
<feature type="chain" id="PRO_5045179812" evidence="4">
    <location>
        <begin position="31"/>
        <end position="545"/>
    </location>
</feature>
<evidence type="ECO:0000256" key="2">
    <source>
        <dbReference type="ARBA" id="ARBA00022448"/>
    </source>
</evidence>
<feature type="domain" description="Solute-binding protein family 5" evidence="5">
    <location>
        <begin position="89"/>
        <end position="465"/>
    </location>
</feature>
<proteinExistence type="inferred from homology"/>
<keyword evidence="3 4" id="KW-0732">Signal</keyword>
<dbReference type="InterPro" id="IPR030678">
    <property type="entry name" value="Peptide/Ni-bd"/>
</dbReference>
<evidence type="ECO:0000313" key="6">
    <source>
        <dbReference type="EMBL" id="MFC0675926.1"/>
    </source>
</evidence>
<evidence type="ECO:0000313" key="7">
    <source>
        <dbReference type="Proteomes" id="UP001589793"/>
    </source>
</evidence>
<dbReference type="EMBL" id="JBHLSV010000033">
    <property type="protein sequence ID" value="MFC0675926.1"/>
    <property type="molecule type" value="Genomic_DNA"/>
</dbReference>
<evidence type="ECO:0000256" key="1">
    <source>
        <dbReference type="ARBA" id="ARBA00005695"/>
    </source>
</evidence>
<feature type="signal peptide" evidence="4">
    <location>
        <begin position="1"/>
        <end position="30"/>
    </location>
</feature>
<evidence type="ECO:0000259" key="5">
    <source>
        <dbReference type="Pfam" id="PF00496"/>
    </source>
</evidence>
<accession>A0ABV6RG09</accession>
<keyword evidence="2" id="KW-0813">Transport</keyword>
<dbReference type="PIRSF" id="PIRSF002741">
    <property type="entry name" value="MppA"/>
    <property type="match status" value="1"/>
</dbReference>